<dbReference type="EMBL" id="JAAAHW010006430">
    <property type="protein sequence ID" value="KAF9961047.1"/>
    <property type="molecule type" value="Genomic_DNA"/>
</dbReference>
<organism evidence="2 3">
    <name type="scientific">Modicella reniformis</name>
    <dbReference type="NCBI Taxonomy" id="1440133"/>
    <lineage>
        <taxon>Eukaryota</taxon>
        <taxon>Fungi</taxon>
        <taxon>Fungi incertae sedis</taxon>
        <taxon>Mucoromycota</taxon>
        <taxon>Mortierellomycotina</taxon>
        <taxon>Mortierellomycetes</taxon>
        <taxon>Mortierellales</taxon>
        <taxon>Mortierellaceae</taxon>
        <taxon>Modicella</taxon>
    </lineage>
</organism>
<protein>
    <submittedName>
        <fullName evidence="2">Uncharacterized protein</fullName>
    </submittedName>
</protein>
<comment type="caution">
    <text evidence="2">The sequence shown here is derived from an EMBL/GenBank/DDBJ whole genome shotgun (WGS) entry which is preliminary data.</text>
</comment>
<evidence type="ECO:0000256" key="1">
    <source>
        <dbReference type="SAM" id="MobiDB-lite"/>
    </source>
</evidence>
<sequence length="197" mass="22002">MSSLQDMRVLSSIQRHNDAHATGLVTKTVLRLPTTPKAMDSFLVSFSSMSRNLHPEHRRGTPVRTLETGVPTRSEILRLNCNLHNVLAAAQRPQYENSLMTSNSNEDRITREKRVKENVDIVNHLIGNLGSQLDAYYRALDNRSTVTETIARAAVRKAARQVKPDGASGRACDRANRPNTDGTNVETRSMAKQLREV</sequence>
<gene>
    <name evidence="2" type="ORF">BGZ65_011301</name>
</gene>
<accession>A0A9P6J3T1</accession>
<evidence type="ECO:0000313" key="3">
    <source>
        <dbReference type="Proteomes" id="UP000749646"/>
    </source>
</evidence>
<evidence type="ECO:0000313" key="2">
    <source>
        <dbReference type="EMBL" id="KAF9961047.1"/>
    </source>
</evidence>
<name>A0A9P6J3T1_9FUNG</name>
<keyword evidence="3" id="KW-1185">Reference proteome</keyword>
<dbReference type="AlphaFoldDB" id="A0A9P6J3T1"/>
<reference evidence="2" key="1">
    <citation type="journal article" date="2020" name="Fungal Divers.">
        <title>Resolving the Mortierellaceae phylogeny through synthesis of multi-gene phylogenetics and phylogenomics.</title>
        <authorList>
            <person name="Vandepol N."/>
            <person name="Liber J."/>
            <person name="Desiro A."/>
            <person name="Na H."/>
            <person name="Kennedy M."/>
            <person name="Barry K."/>
            <person name="Grigoriev I.V."/>
            <person name="Miller A.N."/>
            <person name="O'Donnell K."/>
            <person name="Stajich J.E."/>
            <person name="Bonito G."/>
        </authorList>
    </citation>
    <scope>NUCLEOTIDE SEQUENCE</scope>
    <source>
        <strain evidence="2">MES-2147</strain>
    </source>
</reference>
<feature type="compositionally biased region" description="Polar residues" evidence="1">
    <location>
        <begin position="177"/>
        <end position="187"/>
    </location>
</feature>
<proteinExistence type="predicted"/>
<feature type="region of interest" description="Disordered" evidence="1">
    <location>
        <begin position="161"/>
        <end position="197"/>
    </location>
</feature>
<dbReference type="Proteomes" id="UP000749646">
    <property type="component" value="Unassembled WGS sequence"/>
</dbReference>